<name>A0ABN0XZI9_9ACTN</name>
<organism evidence="1 2">
    <name type="scientific">Streptomyces blastmyceticus</name>
    <dbReference type="NCBI Taxonomy" id="68180"/>
    <lineage>
        <taxon>Bacteria</taxon>
        <taxon>Bacillati</taxon>
        <taxon>Actinomycetota</taxon>
        <taxon>Actinomycetes</taxon>
        <taxon>Kitasatosporales</taxon>
        <taxon>Streptomycetaceae</taxon>
        <taxon>Streptomyces</taxon>
    </lineage>
</organism>
<protein>
    <submittedName>
        <fullName evidence="1">Uncharacterized protein</fullName>
    </submittedName>
</protein>
<dbReference type="EMBL" id="BAAABW010000039">
    <property type="protein sequence ID" value="GAA0378072.1"/>
    <property type="molecule type" value="Genomic_DNA"/>
</dbReference>
<reference evidence="1 2" key="1">
    <citation type="journal article" date="2019" name="Int. J. Syst. Evol. Microbiol.">
        <title>The Global Catalogue of Microorganisms (GCM) 10K type strain sequencing project: providing services to taxonomists for standard genome sequencing and annotation.</title>
        <authorList>
            <consortium name="The Broad Institute Genomics Platform"/>
            <consortium name="The Broad Institute Genome Sequencing Center for Infectious Disease"/>
            <person name="Wu L."/>
            <person name="Ma J."/>
        </authorList>
    </citation>
    <scope>NUCLEOTIDE SEQUENCE [LARGE SCALE GENOMIC DNA]</scope>
    <source>
        <strain evidence="1 2">JCM 4565</strain>
    </source>
</reference>
<dbReference type="RefSeq" id="WP_344123736.1">
    <property type="nucleotide sequence ID" value="NZ_BAAABW010000039.1"/>
</dbReference>
<gene>
    <name evidence="1" type="ORF">GCM10010319_65760</name>
</gene>
<keyword evidence="2" id="KW-1185">Reference proteome</keyword>
<sequence length="41" mass="4180">MNLRCALAPVVAVTAPGAKEAACKKLDTTPAAHEQDSCPLS</sequence>
<evidence type="ECO:0000313" key="1">
    <source>
        <dbReference type="EMBL" id="GAA0378072.1"/>
    </source>
</evidence>
<evidence type="ECO:0000313" key="2">
    <source>
        <dbReference type="Proteomes" id="UP001500063"/>
    </source>
</evidence>
<accession>A0ABN0XZI9</accession>
<dbReference type="Proteomes" id="UP001500063">
    <property type="component" value="Unassembled WGS sequence"/>
</dbReference>
<proteinExistence type="predicted"/>
<comment type="caution">
    <text evidence="1">The sequence shown here is derived from an EMBL/GenBank/DDBJ whole genome shotgun (WGS) entry which is preliminary data.</text>
</comment>